<keyword evidence="8" id="KW-0807">Transducer</keyword>
<evidence type="ECO:0000256" key="8">
    <source>
        <dbReference type="ARBA" id="ARBA00023224"/>
    </source>
</evidence>
<keyword evidence="5 9" id="KW-1133">Transmembrane helix</keyword>
<gene>
    <name evidence="10" type="ORF">PVAND_014654</name>
</gene>
<accession>A0A9J6BAK6</accession>
<comment type="subcellular location">
    <subcellularLocation>
        <location evidence="1">Membrane</location>
        <topology evidence="1">Multi-pass membrane protein</topology>
    </subcellularLocation>
</comment>
<feature type="transmembrane region" description="Helical" evidence="9">
    <location>
        <begin position="45"/>
        <end position="68"/>
    </location>
</feature>
<evidence type="ECO:0000313" key="11">
    <source>
        <dbReference type="Proteomes" id="UP001107558"/>
    </source>
</evidence>
<name>A0A9J6BAK6_POLVA</name>
<feature type="transmembrane region" description="Helical" evidence="9">
    <location>
        <begin position="122"/>
        <end position="143"/>
    </location>
</feature>
<evidence type="ECO:0000256" key="6">
    <source>
        <dbReference type="ARBA" id="ARBA00023136"/>
    </source>
</evidence>
<evidence type="ECO:0008006" key="12">
    <source>
        <dbReference type="Google" id="ProtNLM"/>
    </source>
</evidence>
<dbReference type="GO" id="GO:0007165">
    <property type="term" value="P:signal transduction"/>
    <property type="evidence" value="ECO:0007669"/>
    <property type="project" value="UniProtKB-KW"/>
</dbReference>
<evidence type="ECO:0000256" key="3">
    <source>
        <dbReference type="ARBA" id="ARBA00022692"/>
    </source>
</evidence>
<keyword evidence="4" id="KW-0552">Olfaction</keyword>
<protein>
    <recommendedName>
        <fullName evidence="12">Odorant receptor</fullName>
    </recommendedName>
</protein>
<evidence type="ECO:0000256" key="2">
    <source>
        <dbReference type="ARBA" id="ARBA00022606"/>
    </source>
</evidence>
<dbReference type="Proteomes" id="UP001107558">
    <property type="component" value="Chromosome 4"/>
</dbReference>
<comment type="caution">
    <text evidence="10">The sequence shown here is derived from an EMBL/GenBank/DDBJ whole genome shotgun (WGS) entry which is preliminary data.</text>
</comment>
<dbReference type="PANTHER" id="PTHR21137:SF44">
    <property type="entry name" value="ODORANT RECEPTOR 13A-RELATED"/>
    <property type="match status" value="1"/>
</dbReference>
<dbReference type="OrthoDB" id="7788383at2759"/>
<dbReference type="InterPro" id="IPR004117">
    <property type="entry name" value="7tm6_olfct_rcpt"/>
</dbReference>
<keyword evidence="11" id="KW-1185">Reference proteome</keyword>
<dbReference type="Pfam" id="PF02949">
    <property type="entry name" value="7tm_6"/>
    <property type="match status" value="1"/>
</dbReference>
<dbReference type="AlphaFoldDB" id="A0A9J6BAK6"/>
<evidence type="ECO:0000256" key="5">
    <source>
        <dbReference type="ARBA" id="ARBA00022989"/>
    </source>
</evidence>
<keyword evidence="7" id="KW-0675">Receptor</keyword>
<evidence type="ECO:0000256" key="1">
    <source>
        <dbReference type="ARBA" id="ARBA00004141"/>
    </source>
</evidence>
<reference evidence="10" key="1">
    <citation type="submission" date="2021-03" db="EMBL/GenBank/DDBJ databases">
        <title>Chromosome level genome of the anhydrobiotic midge Polypedilum vanderplanki.</title>
        <authorList>
            <person name="Yoshida Y."/>
            <person name="Kikawada T."/>
            <person name="Gusev O."/>
        </authorList>
    </citation>
    <scope>NUCLEOTIDE SEQUENCE</scope>
    <source>
        <strain evidence="10">NIAS01</strain>
        <tissue evidence="10">Whole body or cell culture</tissue>
    </source>
</reference>
<proteinExistence type="predicted"/>
<evidence type="ECO:0000313" key="10">
    <source>
        <dbReference type="EMBL" id="KAG5666638.1"/>
    </source>
</evidence>
<organism evidence="10 11">
    <name type="scientific">Polypedilum vanderplanki</name>
    <name type="common">Sleeping chironomid midge</name>
    <dbReference type="NCBI Taxonomy" id="319348"/>
    <lineage>
        <taxon>Eukaryota</taxon>
        <taxon>Metazoa</taxon>
        <taxon>Ecdysozoa</taxon>
        <taxon>Arthropoda</taxon>
        <taxon>Hexapoda</taxon>
        <taxon>Insecta</taxon>
        <taxon>Pterygota</taxon>
        <taxon>Neoptera</taxon>
        <taxon>Endopterygota</taxon>
        <taxon>Diptera</taxon>
        <taxon>Nematocera</taxon>
        <taxon>Chironomoidea</taxon>
        <taxon>Chironomidae</taxon>
        <taxon>Chironominae</taxon>
        <taxon>Polypedilum</taxon>
        <taxon>Polypedilum</taxon>
    </lineage>
</organism>
<sequence>MPFLYKIYGWFLSVDVPWESIFALILPFDQQQLFVYLPVNLTQIWVLFIGMCIINATDLLFACLVHLLSMEFDNLAQSISDIDWDNDDDEGEEEAFKELKLLVTIHQELCEIASKLHKIFSFLMLVNIFTSIFAICIVTFLAISGINNYFLVKFSVPLVGMFMQIFLHCFFGDRLIESSSKVANGVYNSGWYKANPKYRKMALIIMVRAQRKQKIQAWKFADINLKTYCWIITTAHSYYSFLSGVYHV</sequence>
<keyword evidence="6 9" id="KW-0472">Membrane</keyword>
<feature type="transmembrane region" description="Helical" evidence="9">
    <location>
        <begin position="7"/>
        <end position="25"/>
    </location>
</feature>
<keyword evidence="2" id="KW-0716">Sensory transduction</keyword>
<dbReference type="GO" id="GO:0004984">
    <property type="term" value="F:olfactory receptor activity"/>
    <property type="evidence" value="ECO:0007669"/>
    <property type="project" value="InterPro"/>
</dbReference>
<dbReference type="PANTHER" id="PTHR21137">
    <property type="entry name" value="ODORANT RECEPTOR"/>
    <property type="match status" value="1"/>
</dbReference>
<evidence type="ECO:0000256" key="9">
    <source>
        <dbReference type="SAM" id="Phobius"/>
    </source>
</evidence>
<evidence type="ECO:0000256" key="4">
    <source>
        <dbReference type="ARBA" id="ARBA00022725"/>
    </source>
</evidence>
<feature type="transmembrane region" description="Helical" evidence="9">
    <location>
        <begin position="149"/>
        <end position="171"/>
    </location>
</feature>
<dbReference type="EMBL" id="JADBJN010000004">
    <property type="protein sequence ID" value="KAG5666638.1"/>
    <property type="molecule type" value="Genomic_DNA"/>
</dbReference>
<keyword evidence="3 9" id="KW-0812">Transmembrane</keyword>
<dbReference type="GO" id="GO:0005549">
    <property type="term" value="F:odorant binding"/>
    <property type="evidence" value="ECO:0007669"/>
    <property type="project" value="InterPro"/>
</dbReference>
<evidence type="ECO:0000256" key="7">
    <source>
        <dbReference type="ARBA" id="ARBA00023170"/>
    </source>
</evidence>
<dbReference type="GO" id="GO:0005886">
    <property type="term" value="C:plasma membrane"/>
    <property type="evidence" value="ECO:0007669"/>
    <property type="project" value="TreeGrafter"/>
</dbReference>